<sequence>MSKNHFPQSFLWGGSFSANQAEGGYKSAGKGVSQTDLIPLNKSSKITSSFELNNYLADENSYFPRRTGIDFFNQFDEDLALISELGINSLRISIAWSRIFPNGDETTPNEQGLAFYKKVIDKLSLLGIEPVITISHYEMPVKLITNYGGWKNRKLIDFYTNYVQTLLHAFPEVKYWLTFNQINSGLTDPFSALGLLINDYASKELLQHDKFQAMHHQLVATAKVKQIAQQMNSSVLIGASVYDMTSYPRSPEPNDVLSNQESILISDFCSDVLVRGRYSKFILNNFKKNGVDLDITAEDQRLLLHNTIDFLGISYYVTTVVDQSTPSLFEINDWNIRDETSNKHLKATKWGWGIDPVGLRIALRRYTDKYPSMPIMILENGLGAEETLFSKKKIHDSYRIDYLRKHLSQLQLSIQEGVNVIGYFYWSPIDIVSSGSGQMHKRYGLIYVDLNDFGIGSGKRIKKDSFYWYKQYIE</sequence>
<evidence type="ECO:0000256" key="2">
    <source>
        <dbReference type="ARBA" id="ARBA00022801"/>
    </source>
</evidence>
<keyword evidence="2 5" id="KW-0378">Hydrolase</keyword>
<gene>
    <name evidence="5" type="ordered locus">LEUM_0942</name>
</gene>
<dbReference type="GO" id="GO:0016052">
    <property type="term" value="P:carbohydrate catabolic process"/>
    <property type="evidence" value="ECO:0007669"/>
    <property type="project" value="TreeGrafter"/>
</dbReference>
<proteinExistence type="inferred from homology"/>
<dbReference type="GO" id="GO:0033920">
    <property type="term" value="F:6-phospho-beta-galactosidase activity"/>
    <property type="evidence" value="ECO:0007669"/>
    <property type="project" value="UniProtKB-EC"/>
</dbReference>
<dbReference type="GO" id="GO:0008422">
    <property type="term" value="F:beta-glucosidase activity"/>
    <property type="evidence" value="ECO:0007669"/>
    <property type="project" value="TreeGrafter"/>
</dbReference>
<dbReference type="HOGENOM" id="CLU_001859_0_2_9"/>
<reference evidence="5 6" key="1">
    <citation type="journal article" date="2006" name="Proc. Natl. Acad. Sci. U.S.A.">
        <title>Comparative genomics of the lactic acid bacteria.</title>
        <authorList>
            <person name="Makarova K."/>
            <person name="Slesarev A."/>
            <person name="Wolf Y."/>
            <person name="Sorokin A."/>
            <person name="Mirkin B."/>
            <person name="Koonin E."/>
            <person name="Pavlov A."/>
            <person name="Pavlova N."/>
            <person name="Karamychev V."/>
            <person name="Polouchine N."/>
            <person name="Shakhova V."/>
            <person name="Grigoriev I."/>
            <person name="Lou Y."/>
            <person name="Rohksar D."/>
            <person name="Lucas S."/>
            <person name="Huang K."/>
            <person name="Goodstein D.M."/>
            <person name="Hawkins T."/>
            <person name="Plengvidhya V."/>
            <person name="Welker D."/>
            <person name="Hughes J."/>
            <person name="Goh Y."/>
            <person name="Benson A."/>
            <person name="Baldwin K."/>
            <person name="Lee J.H."/>
            <person name="Diaz-Muniz I."/>
            <person name="Dosti B."/>
            <person name="Smeianov V."/>
            <person name="Wechter W."/>
            <person name="Barabote R."/>
            <person name="Lorca G."/>
            <person name="Altermann E."/>
            <person name="Barrangou R."/>
            <person name="Ganesan B."/>
            <person name="Xie Y."/>
            <person name="Rawsthorne H."/>
            <person name="Tamir D."/>
            <person name="Parker C."/>
            <person name="Breidt F."/>
            <person name="Broadbent J."/>
            <person name="Hutkins R."/>
            <person name="O'Sullivan D."/>
            <person name="Steele J."/>
            <person name="Unlu G."/>
            <person name="Saier M."/>
            <person name="Klaenhammer T."/>
            <person name="Richardson P."/>
            <person name="Kozyavkin S."/>
            <person name="Weimer B."/>
            <person name="Mills D."/>
        </authorList>
    </citation>
    <scope>NUCLEOTIDE SEQUENCE [LARGE SCALE GENOMIC DNA]</scope>
    <source>
        <strain evidence="6">ATCC 8293 / DSM 20343 / BCRC 11652 / CCM 1803 / JCM 6124 / NCDO 523 / NBRC 100496 / NCIMB 8023 / NCTC 12954 / NRRL B-1118 / 37Y</strain>
    </source>
</reference>
<dbReference type="EnsemblBacteria" id="ABJ62048">
    <property type="protein sequence ID" value="ABJ62048"/>
    <property type="gene ID" value="LEUM_0942"/>
</dbReference>
<accession>Q03XM4</accession>
<name>Q03XM4_LEUMM</name>
<keyword evidence="3 5" id="KW-0326">Glycosidase</keyword>
<dbReference type="InterPro" id="IPR017853">
    <property type="entry name" value="GH"/>
</dbReference>
<dbReference type="AlphaFoldDB" id="Q03XM4"/>
<dbReference type="KEGG" id="lme:LEUM_0942"/>
<dbReference type="InterPro" id="IPR001360">
    <property type="entry name" value="Glyco_hydro_1"/>
</dbReference>
<dbReference type="CAZy" id="GH1">
    <property type="family name" value="Glycoside Hydrolase Family 1"/>
</dbReference>
<dbReference type="EC" id="3.2.1.85" evidence="5"/>
<evidence type="ECO:0000256" key="1">
    <source>
        <dbReference type="ARBA" id="ARBA00010838"/>
    </source>
</evidence>
<dbReference type="Proteomes" id="UP000000362">
    <property type="component" value="Chromosome"/>
</dbReference>
<dbReference type="eggNOG" id="COG2723">
    <property type="taxonomic scope" value="Bacteria"/>
</dbReference>
<dbReference type="EMBL" id="CP000414">
    <property type="protein sequence ID" value="ABJ62048.1"/>
    <property type="molecule type" value="Genomic_DNA"/>
</dbReference>
<dbReference type="PANTHER" id="PTHR10353:SF122">
    <property type="entry name" value="6-PHOSPHO-BETA-GLUCOSIDASE ASCB-RELATED"/>
    <property type="match status" value="1"/>
</dbReference>
<dbReference type="PROSITE" id="PS00653">
    <property type="entry name" value="GLYCOSYL_HYDROL_F1_2"/>
    <property type="match status" value="1"/>
</dbReference>
<dbReference type="GeneID" id="29576396"/>
<dbReference type="RefSeq" id="WP_011679701.1">
    <property type="nucleotide sequence ID" value="NC_008531.1"/>
</dbReference>
<evidence type="ECO:0000256" key="4">
    <source>
        <dbReference type="RuleBase" id="RU003690"/>
    </source>
</evidence>
<organism evidence="5 6">
    <name type="scientific">Leuconostoc mesenteroides subsp. mesenteroides (strain ATCC 8293 / DSM 20343 / BCRC 11652 / CCM 1803 / JCM 6124 / NCDO 523 / NBRC 100496 / NCIMB 8023 / NCTC 12954 / NRRL B-1118 / 37Y)</name>
    <dbReference type="NCBI Taxonomy" id="203120"/>
    <lineage>
        <taxon>Bacteria</taxon>
        <taxon>Bacillati</taxon>
        <taxon>Bacillota</taxon>
        <taxon>Bacilli</taxon>
        <taxon>Lactobacillales</taxon>
        <taxon>Lactobacillaceae</taxon>
        <taxon>Leuconostoc</taxon>
    </lineage>
</organism>
<dbReference type="GO" id="GO:0005829">
    <property type="term" value="C:cytosol"/>
    <property type="evidence" value="ECO:0007669"/>
    <property type="project" value="TreeGrafter"/>
</dbReference>
<protein>
    <submittedName>
        <fullName evidence="5">6-phospho-beta-galactosidase</fullName>
        <ecNumber evidence="5">3.2.1.85</ecNumber>
    </submittedName>
</protein>
<keyword evidence="6" id="KW-1185">Reference proteome</keyword>
<evidence type="ECO:0000256" key="3">
    <source>
        <dbReference type="ARBA" id="ARBA00023295"/>
    </source>
</evidence>
<dbReference type="Gene3D" id="3.20.20.80">
    <property type="entry name" value="Glycosidases"/>
    <property type="match status" value="1"/>
</dbReference>
<dbReference type="Pfam" id="PF00232">
    <property type="entry name" value="Glyco_hydro_1"/>
    <property type="match status" value="1"/>
</dbReference>
<dbReference type="SUPFAM" id="SSF51445">
    <property type="entry name" value="(Trans)glycosidases"/>
    <property type="match status" value="1"/>
</dbReference>
<dbReference type="FunFam" id="3.20.20.80:FF:000004">
    <property type="entry name" value="Beta-glucosidase 6-phospho-beta-glucosidase"/>
    <property type="match status" value="1"/>
</dbReference>
<dbReference type="InterPro" id="IPR033132">
    <property type="entry name" value="GH_1_N_CS"/>
</dbReference>
<evidence type="ECO:0000313" key="5">
    <source>
        <dbReference type="EMBL" id="ABJ62048.1"/>
    </source>
</evidence>
<dbReference type="PANTHER" id="PTHR10353">
    <property type="entry name" value="GLYCOSYL HYDROLASE"/>
    <property type="match status" value="1"/>
</dbReference>
<comment type="similarity">
    <text evidence="1 4">Belongs to the glycosyl hydrolase 1 family.</text>
</comment>
<dbReference type="PRINTS" id="PR00131">
    <property type="entry name" value="GLHYDRLASE1"/>
</dbReference>
<evidence type="ECO:0000313" key="6">
    <source>
        <dbReference type="Proteomes" id="UP000000362"/>
    </source>
</evidence>